<evidence type="ECO:0000313" key="2">
    <source>
        <dbReference type="EMBL" id="CAI6366533.1"/>
    </source>
</evidence>
<dbReference type="CDD" id="cd23992">
    <property type="entry name" value="PBP_GOBP"/>
    <property type="match status" value="1"/>
</dbReference>
<dbReference type="Proteomes" id="UP001160148">
    <property type="component" value="Unassembled WGS sequence"/>
</dbReference>
<dbReference type="AlphaFoldDB" id="A0AAV0XEB1"/>
<dbReference type="GO" id="GO:0005549">
    <property type="term" value="F:odorant binding"/>
    <property type="evidence" value="ECO:0007669"/>
    <property type="project" value="InterPro"/>
</dbReference>
<keyword evidence="3" id="KW-1185">Reference proteome</keyword>
<evidence type="ECO:0000256" key="1">
    <source>
        <dbReference type="SAM" id="SignalP"/>
    </source>
</evidence>
<dbReference type="PANTHER" id="PTHR21364:SF2">
    <property type="entry name" value="GENERAL ODORANT-BINDING PROTEIN 19A"/>
    <property type="match status" value="1"/>
</dbReference>
<sequence>MEHLLSTNIVFAIVMALLVVQSSTRPQPDELEEIKKTLYNACVSKFPISEEIRNNAKNSIISDDPTFKCFLKCCFDEMSMIDEDGIIDGDSLKAMAPDHIKPILEEVVPICLKDVKQDGCEASFQFLACGIKLNPLTVQLLPL</sequence>
<name>A0AAV0XEB1_9HEMI</name>
<dbReference type="InterPro" id="IPR006170">
    <property type="entry name" value="PBP/GOBP"/>
</dbReference>
<organism evidence="2 3">
    <name type="scientific">Macrosiphum euphorbiae</name>
    <name type="common">potato aphid</name>
    <dbReference type="NCBI Taxonomy" id="13131"/>
    <lineage>
        <taxon>Eukaryota</taxon>
        <taxon>Metazoa</taxon>
        <taxon>Ecdysozoa</taxon>
        <taxon>Arthropoda</taxon>
        <taxon>Hexapoda</taxon>
        <taxon>Insecta</taxon>
        <taxon>Pterygota</taxon>
        <taxon>Neoptera</taxon>
        <taxon>Paraneoptera</taxon>
        <taxon>Hemiptera</taxon>
        <taxon>Sternorrhyncha</taxon>
        <taxon>Aphidomorpha</taxon>
        <taxon>Aphidoidea</taxon>
        <taxon>Aphididae</taxon>
        <taxon>Macrosiphini</taxon>
        <taxon>Macrosiphum</taxon>
    </lineage>
</organism>
<feature type="signal peptide" evidence="1">
    <location>
        <begin position="1"/>
        <end position="24"/>
    </location>
</feature>
<dbReference type="SMART" id="SM00708">
    <property type="entry name" value="PhBP"/>
    <property type="match status" value="1"/>
</dbReference>
<proteinExistence type="predicted"/>
<dbReference type="PANTHER" id="PTHR21364">
    <property type="entry name" value="GENERAL ODORANT-BINDING PROTEIN 19A"/>
    <property type="match status" value="1"/>
</dbReference>
<accession>A0AAV0XEB1</accession>
<reference evidence="2 3" key="1">
    <citation type="submission" date="2023-01" db="EMBL/GenBank/DDBJ databases">
        <authorList>
            <person name="Whitehead M."/>
        </authorList>
    </citation>
    <scope>NUCLEOTIDE SEQUENCE [LARGE SCALE GENOMIC DNA]</scope>
</reference>
<keyword evidence="1" id="KW-0732">Signal</keyword>
<protein>
    <submittedName>
        <fullName evidence="2">Uncharacterized protein</fullName>
    </submittedName>
</protein>
<dbReference type="InterPro" id="IPR036728">
    <property type="entry name" value="PBP_GOBP_sf"/>
</dbReference>
<dbReference type="SUPFAM" id="SSF47565">
    <property type="entry name" value="Insect pheromone/odorant-binding proteins"/>
    <property type="match status" value="1"/>
</dbReference>
<dbReference type="Pfam" id="PF01395">
    <property type="entry name" value="PBP_GOBP"/>
    <property type="match status" value="1"/>
</dbReference>
<gene>
    <name evidence="2" type="ORF">MEUPH1_LOCUS21111</name>
</gene>
<dbReference type="EMBL" id="CARXXK010000004">
    <property type="protein sequence ID" value="CAI6366533.1"/>
    <property type="molecule type" value="Genomic_DNA"/>
</dbReference>
<feature type="chain" id="PRO_5043953765" evidence="1">
    <location>
        <begin position="25"/>
        <end position="143"/>
    </location>
</feature>
<comment type="caution">
    <text evidence="2">The sequence shown here is derived from an EMBL/GenBank/DDBJ whole genome shotgun (WGS) entry which is preliminary data.</text>
</comment>
<evidence type="ECO:0000313" key="3">
    <source>
        <dbReference type="Proteomes" id="UP001160148"/>
    </source>
</evidence>
<dbReference type="Gene3D" id="1.10.238.20">
    <property type="entry name" value="Pheromone/general odorant binding protein domain"/>
    <property type="match status" value="1"/>
</dbReference>